<evidence type="ECO:0000256" key="1">
    <source>
        <dbReference type="ARBA" id="ARBA00004479"/>
    </source>
</evidence>
<evidence type="ECO:0000256" key="8">
    <source>
        <dbReference type="ARBA" id="ARBA00023180"/>
    </source>
</evidence>
<keyword evidence="12" id="KW-1185">Reference proteome</keyword>
<evidence type="ECO:0000313" key="12">
    <source>
        <dbReference type="Proteomes" id="UP000535478"/>
    </source>
</evidence>
<accession>A0A7L3UMN9</accession>
<evidence type="ECO:0000256" key="7">
    <source>
        <dbReference type="ARBA" id="ARBA00023157"/>
    </source>
</evidence>
<dbReference type="GO" id="GO:0002250">
    <property type="term" value="P:adaptive immune response"/>
    <property type="evidence" value="ECO:0007669"/>
    <property type="project" value="UniProtKB-KW"/>
</dbReference>
<feature type="domain" description="MHC class II beta chain N-terminal" evidence="10">
    <location>
        <begin position="13"/>
        <end position="87"/>
    </location>
</feature>
<dbReference type="InterPro" id="IPR050160">
    <property type="entry name" value="MHC/Immunoglobulin"/>
</dbReference>
<comment type="subcellular location">
    <subcellularLocation>
        <location evidence="1">Membrane</location>
        <topology evidence="1">Single-pass type I membrane protein</topology>
    </subcellularLocation>
</comment>
<keyword evidence="9" id="KW-0491">MHC II</keyword>
<feature type="non-terminal residue" evidence="11">
    <location>
        <position position="1"/>
    </location>
</feature>
<keyword evidence="2" id="KW-0812">Transmembrane</keyword>
<evidence type="ECO:0000256" key="2">
    <source>
        <dbReference type="ARBA" id="ARBA00022692"/>
    </source>
</evidence>
<gene>
    <name evidence="11" type="primary">H2eb1</name>
    <name evidence="11" type="ORF">URIAAL_R15512</name>
</gene>
<dbReference type="PANTHER" id="PTHR19944:SF99">
    <property type="entry name" value="HLA CLASS II HISTOCOMPATIBILITY ANTIGEN, DRB1 BETA CHAIN"/>
    <property type="match status" value="1"/>
</dbReference>
<keyword evidence="8" id="KW-0325">Glycoprotein</keyword>
<name>A0A7L3UMN9_URIAL</name>
<evidence type="ECO:0000313" key="11">
    <source>
        <dbReference type="EMBL" id="NXV53408.1"/>
    </source>
</evidence>
<evidence type="ECO:0000256" key="3">
    <source>
        <dbReference type="ARBA" id="ARBA00022859"/>
    </source>
</evidence>
<dbReference type="EMBL" id="VZUE01003842">
    <property type="protein sequence ID" value="NXV53408.1"/>
    <property type="molecule type" value="Genomic_DNA"/>
</dbReference>
<dbReference type="FunFam" id="3.10.320.10:FF:000001">
    <property type="entry name" value="HLA class II histocompatibility antigen, DRB1-1 beta chain"/>
    <property type="match status" value="1"/>
</dbReference>
<dbReference type="InterPro" id="IPR014745">
    <property type="entry name" value="MHC_II_a/b_N"/>
</dbReference>
<keyword evidence="7" id="KW-1015">Disulfide bond</keyword>
<comment type="caution">
    <text evidence="11">The sequence shown here is derived from an EMBL/GenBank/DDBJ whole genome shotgun (WGS) entry which is preliminary data.</text>
</comment>
<keyword evidence="3" id="KW-0391">Immunity</keyword>
<evidence type="ECO:0000259" key="10">
    <source>
        <dbReference type="SMART" id="SM00921"/>
    </source>
</evidence>
<evidence type="ECO:0000256" key="9">
    <source>
        <dbReference type="ARBA" id="ARBA00023182"/>
    </source>
</evidence>
<organism evidence="11 12">
    <name type="scientific">Uria aalge</name>
    <name type="common">Common mure</name>
    <name type="synonym">Colymbus aalge</name>
    <dbReference type="NCBI Taxonomy" id="13746"/>
    <lineage>
        <taxon>Eukaryota</taxon>
        <taxon>Metazoa</taxon>
        <taxon>Chordata</taxon>
        <taxon>Craniata</taxon>
        <taxon>Vertebrata</taxon>
        <taxon>Euteleostomi</taxon>
        <taxon>Archelosauria</taxon>
        <taxon>Archosauria</taxon>
        <taxon>Dinosauria</taxon>
        <taxon>Saurischia</taxon>
        <taxon>Theropoda</taxon>
        <taxon>Coelurosauria</taxon>
        <taxon>Aves</taxon>
        <taxon>Neognathae</taxon>
        <taxon>Neoaves</taxon>
        <taxon>Charadriiformes</taxon>
        <taxon>Alcidae</taxon>
        <taxon>Uria</taxon>
    </lineage>
</organism>
<protein>
    <submittedName>
        <fullName evidence="11">HB2J protein</fullName>
    </submittedName>
</protein>
<evidence type="ECO:0000256" key="4">
    <source>
        <dbReference type="ARBA" id="ARBA00022989"/>
    </source>
</evidence>
<keyword evidence="4" id="KW-1133">Transmembrane helix</keyword>
<dbReference type="PANTHER" id="PTHR19944">
    <property type="entry name" value="MHC CLASS II-RELATED"/>
    <property type="match status" value="1"/>
</dbReference>
<dbReference type="GO" id="GO:0002504">
    <property type="term" value="P:antigen processing and presentation of peptide or polysaccharide antigen via MHC class II"/>
    <property type="evidence" value="ECO:0007669"/>
    <property type="project" value="UniProtKB-KW"/>
</dbReference>
<keyword evidence="5" id="KW-1064">Adaptive immunity</keyword>
<feature type="non-terminal residue" evidence="11">
    <location>
        <position position="93"/>
    </location>
</feature>
<reference evidence="11 12" key="1">
    <citation type="submission" date="2019-09" db="EMBL/GenBank/DDBJ databases">
        <title>Bird 10,000 Genomes (B10K) Project - Family phase.</title>
        <authorList>
            <person name="Zhang G."/>
        </authorList>
    </citation>
    <scope>NUCLEOTIDE SEQUENCE [LARGE SCALE GENOMIC DNA]</scope>
    <source>
        <strain evidence="11">OUT-0019</strain>
        <tissue evidence="11">Blood</tissue>
    </source>
</reference>
<dbReference type="GO" id="GO:0042613">
    <property type="term" value="C:MHC class II protein complex"/>
    <property type="evidence" value="ECO:0007669"/>
    <property type="project" value="UniProtKB-KW"/>
</dbReference>
<dbReference type="InterPro" id="IPR000353">
    <property type="entry name" value="MHC_II_b_N"/>
</dbReference>
<dbReference type="SUPFAM" id="SSF54452">
    <property type="entry name" value="MHC antigen-recognition domain"/>
    <property type="match status" value="1"/>
</dbReference>
<keyword evidence="6" id="KW-0472">Membrane</keyword>
<dbReference type="Pfam" id="PF00969">
    <property type="entry name" value="MHC_II_beta"/>
    <property type="match status" value="1"/>
</dbReference>
<dbReference type="Proteomes" id="UP000535478">
    <property type="component" value="Unassembled WGS sequence"/>
</dbReference>
<sequence>PAQTGFFQELLEAMCQYRNGTEQVRFVETHIYNRQQYVHFDSEVGHYVADTPLGKPDAKYWNSQPEVLERARAAVDTFCRHNYEVATPFIVER</sequence>
<dbReference type="InterPro" id="IPR011162">
    <property type="entry name" value="MHC_I/II-like_Ag-recog"/>
</dbReference>
<dbReference type="AlphaFoldDB" id="A0A7L3UMN9"/>
<proteinExistence type="predicted"/>
<evidence type="ECO:0000256" key="6">
    <source>
        <dbReference type="ARBA" id="ARBA00023136"/>
    </source>
</evidence>
<evidence type="ECO:0000256" key="5">
    <source>
        <dbReference type="ARBA" id="ARBA00023130"/>
    </source>
</evidence>
<dbReference type="SMART" id="SM00921">
    <property type="entry name" value="MHC_II_beta"/>
    <property type="match status" value="1"/>
</dbReference>
<dbReference type="Gene3D" id="3.10.320.10">
    <property type="entry name" value="Class II Histocompatibility Antigen, M Beta Chain, Chain B, domain 1"/>
    <property type="match status" value="1"/>
</dbReference>